<keyword evidence="9" id="KW-0723">Serine/threonine-protein kinase</keyword>
<dbReference type="PROSITE" id="PS50011">
    <property type="entry name" value="PROTEIN_KINASE_DOM"/>
    <property type="match status" value="1"/>
</dbReference>
<feature type="compositionally biased region" description="Basic residues" evidence="10">
    <location>
        <begin position="389"/>
        <end position="401"/>
    </location>
</feature>
<dbReference type="GO" id="GO:0005524">
    <property type="term" value="F:ATP binding"/>
    <property type="evidence" value="ECO:0007669"/>
    <property type="project" value="UniProtKB-UniRule"/>
</dbReference>
<dbReference type="FunFam" id="3.30.200.20:FF:000228">
    <property type="entry name" value="Serine/threonine-protein kinase BIK1"/>
    <property type="match status" value="1"/>
</dbReference>
<protein>
    <recommendedName>
        <fullName evidence="1">non-specific serine/threonine protein kinase</fullName>
        <ecNumber evidence="1">2.7.11.1</ecNumber>
    </recommendedName>
</protein>
<evidence type="ECO:0000256" key="4">
    <source>
        <dbReference type="ARBA" id="ARBA00022777"/>
    </source>
</evidence>
<evidence type="ECO:0000256" key="10">
    <source>
        <dbReference type="SAM" id="MobiDB-lite"/>
    </source>
</evidence>
<dbReference type="InterPro" id="IPR008271">
    <property type="entry name" value="Ser/Thr_kinase_AS"/>
</dbReference>
<reference evidence="13" key="3">
    <citation type="submission" date="2020-06" db="EMBL/GenBank/DDBJ databases">
        <title>Helianthus annuus Genome sequencing and assembly Release 2.</title>
        <authorList>
            <person name="Gouzy J."/>
            <person name="Langlade N."/>
            <person name="Munos S."/>
        </authorList>
    </citation>
    <scope>NUCLEOTIDE SEQUENCE</scope>
    <source>
        <tissue evidence="13">Leaves</tissue>
    </source>
</reference>
<dbReference type="GO" id="GO:0004674">
    <property type="term" value="F:protein serine/threonine kinase activity"/>
    <property type="evidence" value="ECO:0007669"/>
    <property type="project" value="UniProtKB-KW"/>
</dbReference>
<evidence type="ECO:0000256" key="2">
    <source>
        <dbReference type="ARBA" id="ARBA00022679"/>
    </source>
</evidence>
<dbReference type="InParanoid" id="A0A251TNV7"/>
<keyword evidence="15" id="KW-1185">Reference proteome</keyword>
<dbReference type="EC" id="2.7.11.1" evidence="1"/>
<evidence type="ECO:0000256" key="7">
    <source>
        <dbReference type="ARBA" id="ARBA00048679"/>
    </source>
</evidence>
<dbReference type="InterPro" id="IPR000719">
    <property type="entry name" value="Prot_kinase_dom"/>
</dbReference>
<dbReference type="Gene3D" id="1.10.510.10">
    <property type="entry name" value="Transferase(Phosphotransferase) domain 1"/>
    <property type="match status" value="1"/>
</dbReference>
<evidence type="ECO:0000256" key="8">
    <source>
        <dbReference type="PROSITE-ProRule" id="PRU10141"/>
    </source>
</evidence>
<evidence type="ECO:0000313" key="13">
    <source>
        <dbReference type="EMBL" id="KAF5787682.1"/>
    </source>
</evidence>
<keyword evidence="2 13" id="KW-0808">Transferase</keyword>
<feature type="binding site" evidence="8">
    <location>
        <position position="121"/>
    </location>
    <ligand>
        <name>ATP</name>
        <dbReference type="ChEBI" id="CHEBI:30616"/>
    </ligand>
</feature>
<name>A0A251TNV7_HELAN</name>
<dbReference type="Gramene" id="mRNA:HanXRQr2_Chr10g0455601">
    <property type="protein sequence ID" value="mRNA:HanXRQr2_Chr10g0455601"/>
    <property type="gene ID" value="HanXRQr2_Chr10g0455601"/>
</dbReference>
<dbReference type="Proteomes" id="UP000215914">
    <property type="component" value="Chromosome 10"/>
</dbReference>
<organism evidence="14 15">
    <name type="scientific">Helianthus annuus</name>
    <name type="common">Common sunflower</name>
    <dbReference type="NCBI Taxonomy" id="4232"/>
    <lineage>
        <taxon>Eukaryota</taxon>
        <taxon>Viridiplantae</taxon>
        <taxon>Streptophyta</taxon>
        <taxon>Embryophyta</taxon>
        <taxon>Tracheophyta</taxon>
        <taxon>Spermatophyta</taxon>
        <taxon>Magnoliopsida</taxon>
        <taxon>eudicotyledons</taxon>
        <taxon>Gunneridae</taxon>
        <taxon>Pentapetalae</taxon>
        <taxon>asterids</taxon>
        <taxon>campanulids</taxon>
        <taxon>Asterales</taxon>
        <taxon>Asteraceae</taxon>
        <taxon>Asteroideae</taxon>
        <taxon>Heliantheae alliance</taxon>
        <taxon>Heliantheae</taxon>
        <taxon>Helianthus</taxon>
    </lineage>
</organism>
<dbReference type="PROSITE" id="PS00107">
    <property type="entry name" value="PROTEIN_KINASE_ATP"/>
    <property type="match status" value="1"/>
</dbReference>
<dbReference type="AlphaFoldDB" id="A0A251TNV7"/>
<comment type="catalytic activity">
    <reaction evidence="6">
        <text>L-threonyl-[protein] + ATP = O-phospho-L-threonyl-[protein] + ADP + H(+)</text>
        <dbReference type="Rhea" id="RHEA:46608"/>
        <dbReference type="Rhea" id="RHEA-COMP:11060"/>
        <dbReference type="Rhea" id="RHEA-COMP:11605"/>
        <dbReference type="ChEBI" id="CHEBI:15378"/>
        <dbReference type="ChEBI" id="CHEBI:30013"/>
        <dbReference type="ChEBI" id="CHEBI:30616"/>
        <dbReference type="ChEBI" id="CHEBI:61977"/>
        <dbReference type="ChEBI" id="CHEBI:456216"/>
        <dbReference type="EC" id="2.7.11.1"/>
    </reaction>
</comment>
<proteinExistence type="inferred from homology"/>
<feature type="domain" description="Protein kinase" evidence="12">
    <location>
        <begin position="85"/>
        <end position="369"/>
    </location>
</feature>
<keyword evidence="5 8" id="KW-0067">ATP-binding</keyword>
<dbReference type="Gene3D" id="3.30.200.20">
    <property type="entry name" value="Phosphorylase Kinase, domain 1"/>
    <property type="match status" value="1"/>
</dbReference>
<comment type="similarity">
    <text evidence="9">Belongs to the protein kinase superfamily.</text>
</comment>
<dbReference type="SUPFAM" id="SSF56112">
    <property type="entry name" value="Protein kinase-like (PK-like)"/>
    <property type="match status" value="1"/>
</dbReference>
<feature type="region of interest" description="Disordered" evidence="10">
    <location>
        <begin position="371"/>
        <end position="401"/>
    </location>
</feature>
<evidence type="ECO:0000256" key="1">
    <source>
        <dbReference type="ARBA" id="ARBA00012513"/>
    </source>
</evidence>
<gene>
    <name evidence="14" type="ORF">HannXRQ_Chr10g0309501</name>
    <name evidence="13" type="ORF">HanXRQr2_Chr10g0455601</name>
</gene>
<evidence type="ECO:0000256" key="11">
    <source>
        <dbReference type="SAM" id="SignalP"/>
    </source>
</evidence>
<keyword evidence="4" id="KW-0418">Kinase</keyword>
<keyword evidence="3 8" id="KW-0547">Nucleotide-binding</keyword>
<evidence type="ECO:0000256" key="9">
    <source>
        <dbReference type="RuleBase" id="RU000304"/>
    </source>
</evidence>
<keyword evidence="11" id="KW-0732">Signal</keyword>
<reference evidence="13 15" key="1">
    <citation type="journal article" date="2017" name="Nature">
        <title>The sunflower genome provides insights into oil metabolism, flowering and Asterid evolution.</title>
        <authorList>
            <person name="Badouin H."/>
            <person name="Gouzy J."/>
            <person name="Grassa C.J."/>
            <person name="Murat F."/>
            <person name="Staton S.E."/>
            <person name="Cottret L."/>
            <person name="Lelandais-Briere C."/>
            <person name="Owens G.L."/>
            <person name="Carrere S."/>
            <person name="Mayjonade B."/>
            <person name="Legrand L."/>
            <person name="Gill N."/>
            <person name="Kane N.C."/>
            <person name="Bowers J.E."/>
            <person name="Hubner S."/>
            <person name="Bellec A."/>
            <person name="Berard A."/>
            <person name="Berges H."/>
            <person name="Blanchet N."/>
            <person name="Boniface M.C."/>
            <person name="Brunel D."/>
            <person name="Catrice O."/>
            <person name="Chaidir N."/>
            <person name="Claudel C."/>
            <person name="Donnadieu C."/>
            <person name="Faraut T."/>
            <person name="Fievet G."/>
            <person name="Helmstetter N."/>
            <person name="King M."/>
            <person name="Knapp S.J."/>
            <person name="Lai Z."/>
            <person name="Le Paslier M.C."/>
            <person name="Lippi Y."/>
            <person name="Lorenzon L."/>
            <person name="Mandel J.R."/>
            <person name="Marage G."/>
            <person name="Marchand G."/>
            <person name="Marquand E."/>
            <person name="Bret-Mestries E."/>
            <person name="Morien E."/>
            <person name="Nambeesan S."/>
            <person name="Nguyen T."/>
            <person name="Pegot-Espagnet P."/>
            <person name="Pouilly N."/>
            <person name="Raftis F."/>
            <person name="Sallet E."/>
            <person name="Schiex T."/>
            <person name="Thomas J."/>
            <person name="Vandecasteele C."/>
            <person name="Vares D."/>
            <person name="Vear F."/>
            <person name="Vautrin S."/>
            <person name="Crespi M."/>
            <person name="Mangin B."/>
            <person name="Burke J.M."/>
            <person name="Salse J."/>
            <person name="Munos S."/>
            <person name="Vincourt P."/>
            <person name="Rieseberg L.H."/>
            <person name="Langlade N.B."/>
        </authorList>
    </citation>
    <scope>NUCLEOTIDE SEQUENCE [LARGE SCALE GENOMIC DNA]</scope>
    <source>
        <strain evidence="15">cv. SF193</strain>
        <tissue evidence="13">Leaves</tissue>
    </source>
</reference>
<dbReference type="OrthoDB" id="4062651at2759"/>
<feature type="compositionally biased region" description="Polar residues" evidence="10">
    <location>
        <begin position="371"/>
        <end position="385"/>
    </location>
</feature>
<dbReference type="Pfam" id="PF00069">
    <property type="entry name" value="Pkinase"/>
    <property type="match status" value="1"/>
</dbReference>
<evidence type="ECO:0000256" key="3">
    <source>
        <dbReference type="ARBA" id="ARBA00022741"/>
    </source>
</evidence>
<feature type="signal peptide" evidence="11">
    <location>
        <begin position="1"/>
        <end position="16"/>
    </location>
</feature>
<feature type="chain" id="PRO_5012784079" description="non-specific serine/threonine protein kinase" evidence="11">
    <location>
        <begin position="17"/>
        <end position="401"/>
    </location>
</feature>
<evidence type="ECO:0000259" key="12">
    <source>
        <dbReference type="PROSITE" id="PS50011"/>
    </source>
</evidence>
<sequence>MVRNVNLCLLMGACFSSDLDEQHSFQPEPDEIQPSEQRFDDSSNLESPSSVEVISRDIEDLKQNLGYTNLDSFTYDEMRMATELFNSNLVIGEGGFGVVYKGIIDESVRSGYTRVEVAIKKLNPMGLQGEKEWLTELNYLARLRHPNLMKLIGYCCEGTHRLLVYEFMSAGSLEDIMFAPLKKGSIHPLSWGKRMKIALDAAKGLQYLHTTERPVIYRDFKSSNILLDENFNAKLSDFGIAKDAPMGKTTHISTRVVGTEGYTAPDYAQTGHLRVNSDTYALGVVLLELALGLRAIDDSRASDMRSLPDFANQYMTHKRVMVDLIDPRMERNYSRKDAVKVINLALQCLHDSPVMRPPMSKILKILESVQTPEASFQSESESVTTADRKKTRKSRYKLKLK</sequence>
<dbReference type="FunFam" id="1.10.510.10:FF:000095">
    <property type="entry name" value="protein STRUBBELIG-RECEPTOR FAMILY 8"/>
    <property type="match status" value="1"/>
</dbReference>
<comment type="catalytic activity">
    <reaction evidence="7">
        <text>L-seryl-[protein] + ATP = O-phospho-L-seryl-[protein] + ADP + H(+)</text>
        <dbReference type="Rhea" id="RHEA:17989"/>
        <dbReference type="Rhea" id="RHEA-COMP:9863"/>
        <dbReference type="Rhea" id="RHEA-COMP:11604"/>
        <dbReference type="ChEBI" id="CHEBI:15378"/>
        <dbReference type="ChEBI" id="CHEBI:29999"/>
        <dbReference type="ChEBI" id="CHEBI:30616"/>
        <dbReference type="ChEBI" id="CHEBI:83421"/>
        <dbReference type="ChEBI" id="CHEBI:456216"/>
        <dbReference type="EC" id="2.7.11.1"/>
    </reaction>
</comment>
<accession>A0A251TNV7</accession>
<dbReference type="PROSITE" id="PS00108">
    <property type="entry name" value="PROTEIN_KINASE_ST"/>
    <property type="match status" value="1"/>
</dbReference>
<dbReference type="InterPro" id="IPR017441">
    <property type="entry name" value="Protein_kinase_ATP_BS"/>
</dbReference>
<evidence type="ECO:0000256" key="6">
    <source>
        <dbReference type="ARBA" id="ARBA00047899"/>
    </source>
</evidence>
<dbReference type="PANTHER" id="PTHR45621">
    <property type="entry name" value="OS01G0588500 PROTEIN-RELATED"/>
    <property type="match status" value="1"/>
</dbReference>
<evidence type="ECO:0000256" key="5">
    <source>
        <dbReference type="ARBA" id="ARBA00022840"/>
    </source>
</evidence>
<dbReference type="EMBL" id="MNCJ02000325">
    <property type="protein sequence ID" value="KAF5787682.1"/>
    <property type="molecule type" value="Genomic_DNA"/>
</dbReference>
<reference evidence="14" key="2">
    <citation type="submission" date="2017-02" db="EMBL/GenBank/DDBJ databases">
        <title>Sunflower complete genome.</title>
        <authorList>
            <person name="Langlade N."/>
            <person name="Munos S."/>
        </authorList>
    </citation>
    <scope>NUCLEOTIDE SEQUENCE [LARGE SCALE GENOMIC DNA]</scope>
    <source>
        <tissue evidence="14">Leaves</tissue>
    </source>
</reference>
<dbReference type="InterPro" id="IPR050823">
    <property type="entry name" value="Plant_Ser_Thr_Prot_Kinase"/>
</dbReference>
<evidence type="ECO:0000313" key="14">
    <source>
        <dbReference type="EMBL" id="OTG12423.1"/>
    </source>
</evidence>
<dbReference type="CDD" id="cd14066">
    <property type="entry name" value="STKc_IRAK"/>
    <property type="match status" value="1"/>
</dbReference>
<evidence type="ECO:0000313" key="15">
    <source>
        <dbReference type="Proteomes" id="UP000215914"/>
    </source>
</evidence>
<feature type="region of interest" description="Disordered" evidence="10">
    <location>
        <begin position="21"/>
        <end position="48"/>
    </location>
</feature>
<dbReference type="EMBL" id="CM007899">
    <property type="protein sequence ID" value="OTG12423.1"/>
    <property type="molecule type" value="Genomic_DNA"/>
</dbReference>
<dbReference type="InterPro" id="IPR011009">
    <property type="entry name" value="Kinase-like_dom_sf"/>
</dbReference>